<evidence type="ECO:0000313" key="6">
    <source>
        <dbReference type="Proteomes" id="UP000543224"/>
    </source>
</evidence>
<dbReference type="NCBIfam" id="NF047737">
    <property type="entry name" value="antiphage_MADS1"/>
    <property type="match status" value="1"/>
</dbReference>
<protein>
    <recommendedName>
        <fullName evidence="2">Helix-turn-helix domain-containing protein</fullName>
    </recommendedName>
</protein>
<dbReference type="Proteomes" id="UP000591948">
    <property type="component" value="Unassembled WGS sequence"/>
</dbReference>
<organism evidence="4 6">
    <name type="scientific">Candidatus Hakubella thermalkaliphila</name>
    <dbReference type="NCBI Taxonomy" id="2754717"/>
    <lineage>
        <taxon>Bacteria</taxon>
        <taxon>Bacillati</taxon>
        <taxon>Actinomycetota</taxon>
        <taxon>Actinomycetota incertae sedis</taxon>
        <taxon>Candidatus Hakubellales</taxon>
        <taxon>Candidatus Hakubellaceae</taxon>
        <taxon>Candidatus Hakubella</taxon>
    </lineage>
</organism>
<gene>
    <name evidence="3" type="ORF">HKBW3S06_00018</name>
    <name evidence="4" type="ORF">HKBW3S25_00187</name>
    <name evidence="5" type="ORF">HKBW3S33_01035</name>
</gene>
<dbReference type="Gene3D" id="1.10.10.10">
    <property type="entry name" value="Winged helix-like DNA-binding domain superfamily/Winged helix DNA-binding domain"/>
    <property type="match status" value="1"/>
</dbReference>
<name>A0A6V8NZ88_9ACTN</name>
<sequence length="74" mass="8742">MAEQVMTIKQVAEYLQVTKKTIYALTWQGELPGFKVGKAWRFKKEDIDRWIEMNKENSKKERPKTEANHKGDSK</sequence>
<keyword evidence="8" id="KW-1185">Reference proteome</keyword>
<evidence type="ECO:0000313" key="7">
    <source>
        <dbReference type="Proteomes" id="UP000580051"/>
    </source>
</evidence>
<dbReference type="InterPro" id="IPR010093">
    <property type="entry name" value="SinI_DNA-bd"/>
</dbReference>
<dbReference type="GO" id="GO:0003677">
    <property type="term" value="F:DNA binding"/>
    <property type="evidence" value="ECO:0007669"/>
    <property type="project" value="InterPro"/>
</dbReference>
<evidence type="ECO:0000313" key="3">
    <source>
        <dbReference type="EMBL" id="GFP20791.1"/>
    </source>
</evidence>
<dbReference type="AlphaFoldDB" id="A0A6V8NZ88"/>
<feature type="region of interest" description="Disordered" evidence="1">
    <location>
        <begin position="53"/>
        <end position="74"/>
    </location>
</feature>
<dbReference type="PANTHER" id="PTHR38431">
    <property type="entry name" value="BLL2305 PROTEIN"/>
    <property type="match status" value="1"/>
</dbReference>
<evidence type="ECO:0000256" key="1">
    <source>
        <dbReference type="SAM" id="MobiDB-lite"/>
    </source>
</evidence>
<evidence type="ECO:0000313" key="4">
    <source>
        <dbReference type="EMBL" id="GFP24750.1"/>
    </source>
</evidence>
<dbReference type="Proteomes" id="UP000580051">
    <property type="component" value="Unassembled WGS sequence"/>
</dbReference>
<dbReference type="NCBIfam" id="TIGR01764">
    <property type="entry name" value="excise"/>
    <property type="match status" value="1"/>
</dbReference>
<dbReference type="InterPro" id="IPR041657">
    <property type="entry name" value="HTH_17"/>
</dbReference>
<dbReference type="PANTHER" id="PTHR38431:SF1">
    <property type="entry name" value="BLL2305 PROTEIN"/>
    <property type="match status" value="1"/>
</dbReference>
<dbReference type="Pfam" id="PF12728">
    <property type="entry name" value="HTH_17"/>
    <property type="match status" value="1"/>
</dbReference>
<evidence type="ECO:0000259" key="2">
    <source>
        <dbReference type="Pfam" id="PF12728"/>
    </source>
</evidence>
<comment type="caution">
    <text evidence="4">The sequence shown here is derived from an EMBL/GenBank/DDBJ whole genome shotgun (WGS) entry which is preliminary data.</text>
</comment>
<dbReference type="EMBL" id="BLRV01000001">
    <property type="protein sequence ID" value="GFP20791.1"/>
    <property type="molecule type" value="Genomic_DNA"/>
</dbReference>
<evidence type="ECO:0000313" key="5">
    <source>
        <dbReference type="EMBL" id="GFP27624.1"/>
    </source>
</evidence>
<dbReference type="InterPro" id="IPR036388">
    <property type="entry name" value="WH-like_DNA-bd_sf"/>
</dbReference>
<accession>A0A6V8NZ88</accession>
<dbReference type="EMBL" id="BLRY01000049">
    <property type="protein sequence ID" value="GFP27624.1"/>
    <property type="molecule type" value="Genomic_DNA"/>
</dbReference>
<evidence type="ECO:0000313" key="8">
    <source>
        <dbReference type="Proteomes" id="UP000591948"/>
    </source>
</evidence>
<dbReference type="InterPro" id="IPR009061">
    <property type="entry name" value="DNA-bd_dom_put_sf"/>
</dbReference>
<dbReference type="RefSeq" id="WP_176225940.1">
    <property type="nucleotide sequence ID" value="NZ_BLRV01000001.1"/>
</dbReference>
<dbReference type="SUPFAM" id="SSF46955">
    <property type="entry name" value="Putative DNA-binding domain"/>
    <property type="match status" value="1"/>
</dbReference>
<feature type="domain" description="Helix-turn-helix" evidence="2">
    <location>
        <begin position="5"/>
        <end position="54"/>
    </location>
</feature>
<proteinExistence type="predicted"/>
<dbReference type="EMBL" id="BLRX01000011">
    <property type="protein sequence ID" value="GFP24750.1"/>
    <property type="molecule type" value="Genomic_DNA"/>
</dbReference>
<reference evidence="6 7" key="1">
    <citation type="journal article" date="2020" name="Front. Microbiol.">
        <title>Single-cell genomics of novel Actinobacteria with the Wood-Ljungdahl pathway discovered in a serpentinizing system.</title>
        <authorList>
            <person name="Merino N."/>
            <person name="Kawai M."/>
            <person name="Boyd E.S."/>
            <person name="Colman D.R."/>
            <person name="McGlynn S.E."/>
            <person name="Nealson K.H."/>
            <person name="Kurokawa K."/>
            <person name="Hongoh Y."/>
        </authorList>
    </citation>
    <scope>NUCLEOTIDE SEQUENCE [LARGE SCALE GENOMIC DNA]</scope>
    <source>
        <strain evidence="3 7">S06</strain>
        <strain evidence="4 6">S25</strain>
        <strain evidence="5 8">S33</strain>
    </source>
</reference>
<dbReference type="Proteomes" id="UP000543224">
    <property type="component" value="Unassembled WGS sequence"/>
</dbReference>